<evidence type="ECO:0000313" key="3">
    <source>
        <dbReference type="Proteomes" id="UP000224829"/>
    </source>
</evidence>
<protein>
    <submittedName>
        <fullName evidence="2">Uncharacterized protein</fullName>
    </submittedName>
</protein>
<evidence type="ECO:0000256" key="1">
    <source>
        <dbReference type="SAM" id="MobiDB-lite"/>
    </source>
</evidence>
<evidence type="ECO:0000313" key="2">
    <source>
        <dbReference type="EMBL" id="ARV77292.1"/>
    </source>
</evidence>
<organism evidence="2 3">
    <name type="scientific">Pseudomonas phage Noxifer</name>
    <dbReference type="NCBI Taxonomy" id="2006684"/>
    <lineage>
        <taxon>Viruses</taxon>
        <taxon>Duplodnaviria</taxon>
        <taxon>Heunggongvirae</taxon>
        <taxon>Uroviricota</taxon>
        <taxon>Caudoviricetes</taxon>
        <taxon>Chimalliviridae</taxon>
        <taxon>Noxifervirus</taxon>
        <taxon>Noxifervirus noxifer</taxon>
    </lineage>
</organism>
<dbReference type="EMBL" id="MF063068">
    <property type="protein sequence ID" value="ARV77292.1"/>
    <property type="molecule type" value="Genomic_DNA"/>
</dbReference>
<proteinExistence type="predicted"/>
<dbReference type="Proteomes" id="UP000224829">
    <property type="component" value="Segment"/>
</dbReference>
<name>A0A1Y0SUV5_9CAUD</name>
<reference evidence="2 3" key="1">
    <citation type="submission" date="2017-05" db="EMBL/GenBank/DDBJ databases">
        <authorList>
            <person name="Song R."/>
            <person name="Chenine A.L."/>
            <person name="Ruprecht R.M."/>
        </authorList>
    </citation>
    <scope>NUCLEOTIDE SEQUENCE [LARGE SCALE GENOMIC DNA]</scope>
</reference>
<keyword evidence="3" id="KW-1185">Reference proteome</keyword>
<feature type="region of interest" description="Disordered" evidence="1">
    <location>
        <begin position="95"/>
        <end position="130"/>
    </location>
</feature>
<feature type="compositionally biased region" description="Basic residues" evidence="1">
    <location>
        <begin position="115"/>
        <end position="127"/>
    </location>
</feature>
<sequence>MKFFLNVVAVYQAVRFVALLCREAQQIEQQTALSESPAEVAPVVDSGNLELAEKENTLDSNKVGVSVLAGSIPVSDAPGFIPAAVEETDPRKFTGRIGVDRDCSAGSPPVEQQRGKKKHRPGKKRPRFRETLPRFTIVEPTLVNVEFR</sequence>
<gene>
    <name evidence="2" type="ORF">NOXIFER_123</name>
</gene>
<accession>A0A1Y0SUV5</accession>